<organism evidence="1 2">
    <name type="scientific">Manihot esculenta</name>
    <name type="common">Cassava</name>
    <name type="synonym">Jatropha manihot</name>
    <dbReference type="NCBI Taxonomy" id="3983"/>
    <lineage>
        <taxon>Eukaryota</taxon>
        <taxon>Viridiplantae</taxon>
        <taxon>Streptophyta</taxon>
        <taxon>Embryophyta</taxon>
        <taxon>Tracheophyta</taxon>
        <taxon>Spermatophyta</taxon>
        <taxon>Magnoliopsida</taxon>
        <taxon>eudicotyledons</taxon>
        <taxon>Gunneridae</taxon>
        <taxon>Pentapetalae</taxon>
        <taxon>rosids</taxon>
        <taxon>fabids</taxon>
        <taxon>Malpighiales</taxon>
        <taxon>Euphorbiaceae</taxon>
        <taxon>Crotonoideae</taxon>
        <taxon>Manihoteae</taxon>
        <taxon>Manihot</taxon>
    </lineage>
</organism>
<evidence type="ECO:0000313" key="1">
    <source>
        <dbReference type="EMBL" id="KAG8636942.1"/>
    </source>
</evidence>
<gene>
    <name evidence="1" type="ORF">MANES_15G059750v8</name>
</gene>
<sequence length="133" mass="14537">MTMSSTKFALLLTLSLAVFYLENAVSVSRNVDDPSSTACTNCTICQYPCHHLSPPPPSPADNPPPPPYPISGCPPYGTPPSQINCTQFPDQCYFRPPPYPLGYQPYESYSASCCSPFYFILIGSLIFSITVLL</sequence>
<comment type="caution">
    <text evidence="1">The sequence shown here is derived from an EMBL/GenBank/DDBJ whole genome shotgun (WGS) entry which is preliminary data.</text>
</comment>
<name>A0ACB7G9P0_MANES</name>
<proteinExistence type="predicted"/>
<keyword evidence="2" id="KW-1185">Reference proteome</keyword>
<accession>A0ACB7G9P0</accession>
<dbReference type="EMBL" id="CM004401">
    <property type="protein sequence ID" value="KAG8636942.1"/>
    <property type="molecule type" value="Genomic_DNA"/>
</dbReference>
<protein>
    <submittedName>
        <fullName evidence="1">Uncharacterized protein</fullName>
    </submittedName>
</protein>
<evidence type="ECO:0000313" key="2">
    <source>
        <dbReference type="Proteomes" id="UP000091857"/>
    </source>
</evidence>
<dbReference type="Proteomes" id="UP000091857">
    <property type="component" value="Chromosome 15"/>
</dbReference>
<reference evidence="2" key="1">
    <citation type="journal article" date="2016" name="Nat. Biotechnol.">
        <title>Sequencing wild and cultivated cassava and related species reveals extensive interspecific hybridization and genetic diversity.</title>
        <authorList>
            <person name="Bredeson J.V."/>
            <person name="Lyons J.B."/>
            <person name="Prochnik S.E."/>
            <person name="Wu G.A."/>
            <person name="Ha C.M."/>
            <person name="Edsinger-Gonzales E."/>
            <person name="Grimwood J."/>
            <person name="Schmutz J."/>
            <person name="Rabbi I.Y."/>
            <person name="Egesi C."/>
            <person name="Nauluvula P."/>
            <person name="Lebot V."/>
            <person name="Ndunguru J."/>
            <person name="Mkamilo G."/>
            <person name="Bart R.S."/>
            <person name="Setter T.L."/>
            <person name="Gleadow R.M."/>
            <person name="Kulakow P."/>
            <person name="Ferguson M.E."/>
            <person name="Rounsley S."/>
            <person name="Rokhsar D.S."/>
        </authorList>
    </citation>
    <scope>NUCLEOTIDE SEQUENCE [LARGE SCALE GENOMIC DNA]</scope>
    <source>
        <strain evidence="2">cv. AM560-2</strain>
    </source>
</reference>